<dbReference type="Proteomes" id="UP000466024">
    <property type="component" value="Unassembled WGS sequence"/>
</dbReference>
<sequence length="120" mass="13261">MTPSDAARLKALDRDHYLHPFTDFKALGNEGSRLITGAHGVYIEDDEGRQILDAMAGLWCVNLGYGRQELVDAATRQLQQLPYYNSFFKTTNPPAAALAETARRLQARGATISATKETFT</sequence>
<keyword evidence="1 4" id="KW-0032">Aminotransferase</keyword>
<evidence type="ECO:0000313" key="5">
    <source>
        <dbReference type="Proteomes" id="UP000466024"/>
    </source>
</evidence>
<protein>
    <submittedName>
        <fullName evidence="4">Aminotransferase class III-fold pyridoxal phosphate-dependent enzyme</fullName>
    </submittedName>
</protein>
<evidence type="ECO:0000256" key="1">
    <source>
        <dbReference type="ARBA" id="ARBA00022576"/>
    </source>
</evidence>
<dbReference type="EMBL" id="VTPX01000008">
    <property type="protein sequence ID" value="KAA0017276.1"/>
    <property type="molecule type" value="Genomic_DNA"/>
</dbReference>
<gene>
    <name evidence="4" type="ORF">F0A16_14865</name>
</gene>
<dbReference type="InterPro" id="IPR015421">
    <property type="entry name" value="PyrdxlP-dep_Trfase_major"/>
</dbReference>
<keyword evidence="2 4" id="KW-0808">Transferase</keyword>
<evidence type="ECO:0000313" key="4">
    <source>
        <dbReference type="EMBL" id="KAA0017276.1"/>
    </source>
</evidence>
<dbReference type="InterPro" id="IPR015424">
    <property type="entry name" value="PyrdxlP-dep_Trfase"/>
</dbReference>
<dbReference type="GO" id="GO:0004015">
    <property type="term" value="F:adenosylmethionine-8-amino-7-oxononanoate transaminase activity"/>
    <property type="evidence" value="ECO:0007669"/>
    <property type="project" value="TreeGrafter"/>
</dbReference>
<dbReference type="Gene3D" id="3.40.640.10">
    <property type="entry name" value="Type I PLP-dependent aspartate aminotransferase-like (Major domain)"/>
    <property type="match status" value="1"/>
</dbReference>
<dbReference type="InterPro" id="IPR015422">
    <property type="entry name" value="PyrdxlP-dep_Trfase_small"/>
</dbReference>
<dbReference type="InterPro" id="IPR005814">
    <property type="entry name" value="Aminotrans_3"/>
</dbReference>
<organism evidence="4 5">
    <name type="scientific">Salinicola corii</name>
    <dbReference type="NCBI Taxonomy" id="2606937"/>
    <lineage>
        <taxon>Bacteria</taxon>
        <taxon>Pseudomonadati</taxon>
        <taxon>Pseudomonadota</taxon>
        <taxon>Gammaproteobacteria</taxon>
        <taxon>Oceanospirillales</taxon>
        <taxon>Halomonadaceae</taxon>
        <taxon>Salinicola</taxon>
    </lineage>
</organism>
<comment type="caution">
    <text evidence="4">The sequence shown here is derived from an EMBL/GenBank/DDBJ whole genome shotgun (WGS) entry which is preliminary data.</text>
</comment>
<dbReference type="PANTHER" id="PTHR42684:SF3">
    <property type="entry name" value="ADENOSYLMETHIONINE-8-AMINO-7-OXONONANOATE AMINOTRANSFERASE"/>
    <property type="match status" value="1"/>
</dbReference>
<dbReference type="GO" id="GO:0009448">
    <property type="term" value="P:gamma-aminobutyric acid metabolic process"/>
    <property type="evidence" value="ECO:0007669"/>
    <property type="project" value="TreeGrafter"/>
</dbReference>
<dbReference type="PANTHER" id="PTHR42684">
    <property type="entry name" value="ADENOSYLMETHIONINE-8-AMINO-7-OXONONANOATE AMINOTRANSFERASE"/>
    <property type="match status" value="1"/>
</dbReference>
<dbReference type="Gene3D" id="3.90.1150.10">
    <property type="entry name" value="Aspartate Aminotransferase, domain 1"/>
    <property type="match status" value="1"/>
</dbReference>
<keyword evidence="3" id="KW-0663">Pyridoxal phosphate</keyword>
<evidence type="ECO:0000256" key="2">
    <source>
        <dbReference type="ARBA" id="ARBA00022679"/>
    </source>
</evidence>
<evidence type="ECO:0000256" key="3">
    <source>
        <dbReference type="ARBA" id="ARBA00022898"/>
    </source>
</evidence>
<keyword evidence="5" id="KW-1185">Reference proteome</keyword>
<name>A0A640WC97_9GAMM</name>
<accession>A0A640WC97</accession>
<reference evidence="4 5" key="1">
    <citation type="submission" date="2019-08" db="EMBL/GenBank/DDBJ databases">
        <title>Bioinformatics analysis of the strain L3 and L5.</title>
        <authorList>
            <person name="Li X."/>
        </authorList>
    </citation>
    <scope>NUCLEOTIDE SEQUENCE [LARGE SCALE GENOMIC DNA]</scope>
    <source>
        <strain evidence="4 5">L3</strain>
    </source>
</reference>
<proteinExistence type="predicted"/>
<dbReference type="GO" id="GO:0009102">
    <property type="term" value="P:biotin biosynthetic process"/>
    <property type="evidence" value="ECO:0007669"/>
    <property type="project" value="TreeGrafter"/>
</dbReference>
<dbReference type="AlphaFoldDB" id="A0A640WC97"/>
<dbReference type="SUPFAM" id="SSF53383">
    <property type="entry name" value="PLP-dependent transferases"/>
    <property type="match status" value="1"/>
</dbReference>
<dbReference type="GO" id="GO:0030170">
    <property type="term" value="F:pyridoxal phosphate binding"/>
    <property type="evidence" value="ECO:0007669"/>
    <property type="project" value="InterPro"/>
</dbReference>
<dbReference type="Pfam" id="PF00202">
    <property type="entry name" value="Aminotran_3"/>
    <property type="match status" value="1"/>
</dbReference>